<gene>
    <name evidence="3" type="ORF">MNEG_1691</name>
</gene>
<dbReference type="AlphaFoldDB" id="A0A0D2MUP5"/>
<dbReference type="PANTHER" id="PTHR16138">
    <property type="entry name" value="MYCOPHENOLIC ACID ACYL-GLUCURONIDE ESTERASE, MITOCHONDRIAL"/>
    <property type="match status" value="1"/>
</dbReference>
<evidence type="ECO:0008006" key="5">
    <source>
        <dbReference type="Google" id="ProtNLM"/>
    </source>
</evidence>
<dbReference type="GO" id="GO:0004553">
    <property type="term" value="F:hydrolase activity, hydrolyzing O-glycosyl compounds"/>
    <property type="evidence" value="ECO:0007669"/>
    <property type="project" value="TreeGrafter"/>
</dbReference>
<dbReference type="Gene3D" id="3.40.50.1820">
    <property type="entry name" value="alpha/beta hydrolase"/>
    <property type="match status" value="1"/>
</dbReference>
<name>A0A0D2MUP5_9CHLO</name>
<dbReference type="GeneID" id="25734569"/>
<protein>
    <recommendedName>
        <fullName evidence="5">Serine aminopeptidase S33 domain-containing protein</fullName>
    </recommendedName>
</protein>
<dbReference type="InterPro" id="IPR052382">
    <property type="entry name" value="ABHD10_acyl-thioesterase"/>
</dbReference>
<proteinExistence type="predicted"/>
<sequence>MGGLLALHAALQRPTRVAALVLVAPAVSLADRLWDRLGEVKQQALLSGGAVNLGSDYVAPGADEVSLAFFEEARAFALPEAPGSLDVRCPVRILHGALDDVVPVEVGQRLVSQLAGDDVVLTVAKDGDHRLSSQRDIGLLMSAVAQLEEALQAAHQQE</sequence>
<dbReference type="RefSeq" id="XP_013905284.1">
    <property type="nucleotide sequence ID" value="XM_014049830.1"/>
</dbReference>
<accession>A0A0D2MUP5</accession>
<dbReference type="Proteomes" id="UP000054498">
    <property type="component" value="Unassembled WGS sequence"/>
</dbReference>
<keyword evidence="1" id="KW-0378">Hydrolase</keyword>
<organism evidence="3 4">
    <name type="scientific">Monoraphidium neglectum</name>
    <dbReference type="NCBI Taxonomy" id="145388"/>
    <lineage>
        <taxon>Eukaryota</taxon>
        <taxon>Viridiplantae</taxon>
        <taxon>Chlorophyta</taxon>
        <taxon>core chlorophytes</taxon>
        <taxon>Chlorophyceae</taxon>
        <taxon>CS clade</taxon>
        <taxon>Sphaeropleales</taxon>
        <taxon>Selenastraceae</taxon>
        <taxon>Monoraphidium</taxon>
    </lineage>
</organism>
<reference evidence="3 4" key="1">
    <citation type="journal article" date="2013" name="BMC Genomics">
        <title>Reconstruction of the lipid metabolism for the microalga Monoraphidium neglectum from its genome sequence reveals characteristics suitable for biofuel production.</title>
        <authorList>
            <person name="Bogen C."/>
            <person name="Al-Dilaimi A."/>
            <person name="Albersmeier A."/>
            <person name="Wichmann J."/>
            <person name="Grundmann M."/>
            <person name="Rupp O."/>
            <person name="Lauersen K.J."/>
            <person name="Blifernez-Klassen O."/>
            <person name="Kalinowski J."/>
            <person name="Goesmann A."/>
            <person name="Mussgnug J.H."/>
            <person name="Kruse O."/>
        </authorList>
    </citation>
    <scope>NUCLEOTIDE SEQUENCE [LARGE SCALE GENOMIC DNA]</scope>
    <source>
        <strain evidence="3 4">SAG 48.87</strain>
    </source>
</reference>
<dbReference type="InterPro" id="IPR029058">
    <property type="entry name" value="AB_hydrolase_fold"/>
</dbReference>
<dbReference type="KEGG" id="mng:MNEG_1691"/>
<keyword evidence="2" id="KW-0732">Signal</keyword>
<dbReference type="STRING" id="145388.A0A0D2MUP5"/>
<dbReference type="SUPFAM" id="SSF53474">
    <property type="entry name" value="alpha/beta-Hydrolases"/>
    <property type="match status" value="1"/>
</dbReference>
<feature type="chain" id="PRO_5002248095" description="Serine aminopeptidase S33 domain-containing protein" evidence="2">
    <location>
        <begin position="31"/>
        <end position="158"/>
    </location>
</feature>
<dbReference type="OrthoDB" id="408373at2759"/>
<evidence type="ECO:0000313" key="4">
    <source>
        <dbReference type="Proteomes" id="UP000054498"/>
    </source>
</evidence>
<evidence type="ECO:0000256" key="1">
    <source>
        <dbReference type="ARBA" id="ARBA00022801"/>
    </source>
</evidence>
<feature type="signal peptide" evidence="2">
    <location>
        <begin position="1"/>
        <end position="30"/>
    </location>
</feature>
<keyword evidence="4" id="KW-1185">Reference proteome</keyword>
<dbReference type="EMBL" id="KK100394">
    <property type="protein sequence ID" value="KIZ06265.1"/>
    <property type="molecule type" value="Genomic_DNA"/>
</dbReference>
<evidence type="ECO:0000313" key="3">
    <source>
        <dbReference type="EMBL" id="KIZ06265.1"/>
    </source>
</evidence>
<evidence type="ECO:0000256" key="2">
    <source>
        <dbReference type="SAM" id="SignalP"/>
    </source>
</evidence>
<dbReference type="PANTHER" id="PTHR16138:SF7">
    <property type="entry name" value="PALMITOYL-PROTEIN THIOESTERASE ABHD10, MITOCHONDRIAL"/>
    <property type="match status" value="1"/>
</dbReference>